<accession>A0A261XWY3</accession>
<evidence type="ECO:0008006" key="6">
    <source>
        <dbReference type="Google" id="ProtNLM"/>
    </source>
</evidence>
<dbReference type="InterPro" id="IPR009643">
    <property type="entry name" value="HS1-bd"/>
</dbReference>
<name>A0A261XWY3_9FUNG</name>
<dbReference type="Pfam" id="PF06825">
    <property type="entry name" value="HSBP1"/>
    <property type="match status" value="1"/>
</dbReference>
<keyword evidence="2" id="KW-0175">Coiled coil</keyword>
<evidence type="ECO:0000313" key="4">
    <source>
        <dbReference type="EMBL" id="OZJ02754.1"/>
    </source>
</evidence>
<evidence type="ECO:0000256" key="2">
    <source>
        <dbReference type="SAM" id="Coils"/>
    </source>
</evidence>
<dbReference type="AlphaFoldDB" id="A0A261XWY3"/>
<reference evidence="4 5" key="1">
    <citation type="journal article" date="2017" name="Mycologia">
        <title>Bifiguratus adelaidae, gen. et sp. nov., a new member of Mucoromycotina in endophytic and soil-dwelling habitats.</title>
        <authorList>
            <person name="Torres-Cruz T.J."/>
            <person name="Billingsley Tobias T.L."/>
            <person name="Almatruk M."/>
            <person name="Hesse C."/>
            <person name="Kuske C.R."/>
            <person name="Desiro A."/>
            <person name="Benucci G.M."/>
            <person name="Bonito G."/>
            <person name="Stajich J.E."/>
            <person name="Dunlap C."/>
            <person name="Arnold A.E."/>
            <person name="Porras-Alfaro A."/>
        </authorList>
    </citation>
    <scope>NUCLEOTIDE SEQUENCE [LARGE SCALE GENOMIC DNA]</scope>
    <source>
        <strain evidence="4 5">AZ0501</strain>
    </source>
</reference>
<evidence type="ECO:0000256" key="3">
    <source>
        <dbReference type="SAM" id="MobiDB-lite"/>
    </source>
</evidence>
<gene>
    <name evidence="4" type="ORF">BZG36_03347</name>
</gene>
<keyword evidence="5" id="KW-1185">Reference proteome</keyword>
<protein>
    <recommendedName>
        <fullName evidence="6">Heat shock factor-binding protein 1</fullName>
    </recommendedName>
</protein>
<evidence type="ECO:0000313" key="5">
    <source>
        <dbReference type="Proteomes" id="UP000242875"/>
    </source>
</evidence>
<proteinExistence type="inferred from homology"/>
<sequence>MTDAEDRQTESGAAEVVKEDDKSINGNINGTIPAEETSTAEEQFDKEKFDALVKQVRDKLDNMTKEMTRKFDEMDHKLDQLEQSMENMAQKPEEQSTEA</sequence>
<feature type="compositionally biased region" description="Polar residues" evidence="3">
    <location>
        <begin position="24"/>
        <end position="37"/>
    </location>
</feature>
<feature type="region of interest" description="Disordered" evidence="3">
    <location>
        <begin position="1"/>
        <end position="43"/>
    </location>
</feature>
<dbReference type="Gene3D" id="3.90.20.10">
    <property type="match status" value="1"/>
</dbReference>
<comment type="caution">
    <text evidence="4">The sequence shown here is derived from an EMBL/GenBank/DDBJ whole genome shotgun (WGS) entry which is preliminary data.</text>
</comment>
<comment type="similarity">
    <text evidence="1">Belongs to the HSBP1 family.</text>
</comment>
<feature type="coiled-coil region" evidence="2">
    <location>
        <begin position="46"/>
        <end position="91"/>
    </location>
</feature>
<dbReference type="EMBL" id="MVBO01000127">
    <property type="protein sequence ID" value="OZJ02754.1"/>
    <property type="molecule type" value="Genomic_DNA"/>
</dbReference>
<dbReference type="GO" id="GO:0003714">
    <property type="term" value="F:transcription corepressor activity"/>
    <property type="evidence" value="ECO:0007669"/>
    <property type="project" value="InterPro"/>
</dbReference>
<dbReference type="Proteomes" id="UP000242875">
    <property type="component" value="Unassembled WGS sequence"/>
</dbReference>
<organism evidence="4 5">
    <name type="scientific">Bifiguratus adelaidae</name>
    <dbReference type="NCBI Taxonomy" id="1938954"/>
    <lineage>
        <taxon>Eukaryota</taxon>
        <taxon>Fungi</taxon>
        <taxon>Fungi incertae sedis</taxon>
        <taxon>Mucoromycota</taxon>
        <taxon>Mucoromycotina</taxon>
        <taxon>Endogonomycetes</taxon>
        <taxon>Endogonales</taxon>
        <taxon>Endogonales incertae sedis</taxon>
        <taxon>Bifiguratus</taxon>
    </lineage>
</organism>
<evidence type="ECO:0000256" key="1">
    <source>
        <dbReference type="ARBA" id="ARBA00006349"/>
    </source>
</evidence>
<dbReference type="SUPFAM" id="SSF58064">
    <property type="entry name" value="Influenza hemagglutinin (stalk)"/>
    <property type="match status" value="1"/>
</dbReference>